<comment type="caution">
    <text evidence="1">The sequence shown here is derived from an EMBL/GenBank/DDBJ whole genome shotgun (WGS) entry which is preliminary data.</text>
</comment>
<dbReference type="Proteomes" id="UP000486760">
    <property type="component" value="Unassembled WGS sequence"/>
</dbReference>
<sequence length="144" mass="16327">MIHASTHSRRTWWERLSERCYRASMPQLVRDMARESPHLFDELLRDLEAPLEAVFEQAVAHRLGEGGYPAFMPAETLMPVMAQRLGMTEASLFEAHADAELRATCNRCPAVGRCWRALRHGIEADECRGFCPNAEALAREQLAC</sequence>
<proteinExistence type="predicted"/>
<evidence type="ECO:0000313" key="1">
    <source>
        <dbReference type="EMBL" id="KAA0010217.1"/>
    </source>
</evidence>
<dbReference type="AlphaFoldDB" id="A0A7V7KF78"/>
<dbReference type="EMBL" id="VTPY01000007">
    <property type="protein sequence ID" value="KAA0010217.1"/>
    <property type="molecule type" value="Genomic_DNA"/>
</dbReference>
<name>A0A7V7KF78_9GAMM</name>
<dbReference type="RefSeq" id="WP_149329599.1">
    <property type="nucleotide sequence ID" value="NZ_VTPY01000007.1"/>
</dbReference>
<accession>A0A7V7KF78</accession>
<organism evidence="1 2">
    <name type="scientific">Billgrantia pellis</name>
    <dbReference type="NCBI Taxonomy" id="2606936"/>
    <lineage>
        <taxon>Bacteria</taxon>
        <taxon>Pseudomonadati</taxon>
        <taxon>Pseudomonadota</taxon>
        <taxon>Gammaproteobacteria</taxon>
        <taxon>Oceanospirillales</taxon>
        <taxon>Halomonadaceae</taxon>
        <taxon>Billgrantia</taxon>
    </lineage>
</organism>
<evidence type="ECO:0000313" key="2">
    <source>
        <dbReference type="Proteomes" id="UP000486760"/>
    </source>
</evidence>
<gene>
    <name evidence="1" type="ORF">F0A17_17240</name>
</gene>
<protein>
    <submittedName>
        <fullName evidence="1">Uncharacterized protein</fullName>
    </submittedName>
</protein>
<reference evidence="1 2" key="1">
    <citation type="submission" date="2019-08" db="EMBL/GenBank/DDBJ databases">
        <title>Bioinformatics analysis of the strain L3 and L5.</title>
        <authorList>
            <person name="Li X."/>
        </authorList>
    </citation>
    <scope>NUCLEOTIDE SEQUENCE [LARGE SCALE GENOMIC DNA]</scope>
    <source>
        <strain evidence="1 2">L5</strain>
    </source>
</reference>
<keyword evidence="2" id="KW-1185">Reference proteome</keyword>